<reference evidence="2 3" key="1">
    <citation type="submission" date="2020-03" db="EMBL/GenBank/DDBJ databases">
        <title>Genomic Encyclopedia of Type Strains, Phase IV (KMG-IV): sequencing the most valuable type-strain genomes for metagenomic binning, comparative biology and taxonomic classification.</title>
        <authorList>
            <person name="Goeker M."/>
        </authorList>
    </citation>
    <scope>NUCLEOTIDE SEQUENCE [LARGE SCALE GENOMIC DNA]</scope>
    <source>
        <strain evidence="2 3">DSM 19867</strain>
    </source>
</reference>
<organism evidence="2 3">
    <name type="scientific">Rhizomicrobium palustre</name>
    <dbReference type="NCBI Taxonomy" id="189966"/>
    <lineage>
        <taxon>Bacteria</taxon>
        <taxon>Pseudomonadati</taxon>
        <taxon>Pseudomonadota</taxon>
        <taxon>Alphaproteobacteria</taxon>
        <taxon>Micropepsales</taxon>
        <taxon>Micropepsaceae</taxon>
        <taxon>Rhizomicrobium</taxon>
    </lineage>
</organism>
<proteinExistence type="predicted"/>
<dbReference type="Proteomes" id="UP000570514">
    <property type="component" value="Unassembled WGS sequence"/>
</dbReference>
<evidence type="ECO:0000256" key="1">
    <source>
        <dbReference type="SAM" id="SignalP"/>
    </source>
</evidence>
<evidence type="ECO:0000313" key="2">
    <source>
        <dbReference type="EMBL" id="NIK88145.1"/>
    </source>
</evidence>
<keyword evidence="1" id="KW-0732">Signal</keyword>
<feature type="signal peptide" evidence="1">
    <location>
        <begin position="1"/>
        <end position="20"/>
    </location>
</feature>
<accession>A0A846MY49</accession>
<feature type="chain" id="PRO_5032637505" evidence="1">
    <location>
        <begin position="21"/>
        <end position="183"/>
    </location>
</feature>
<name>A0A846MY49_9PROT</name>
<dbReference type="AlphaFoldDB" id="A0A846MY49"/>
<keyword evidence="3" id="KW-1185">Reference proteome</keyword>
<dbReference type="RefSeq" id="WP_167082333.1">
    <property type="nucleotide sequence ID" value="NZ_BAAADC010000001.1"/>
</dbReference>
<sequence>MMRPLALLFAPALFFSAASAEEAFTLREDGAVLHGGSGFVCPAKIGMFERDAFGSREEGDYCAYSALTGLYGTIIVKHRPALYDPPALLAPEFRKVESMGGRAVAETVQPVGPDGAAVPVFLRTYDMAKLDMLTYRTQLASAALGGWAVEAVVEYAYPRDKEDQTAFVTAVYGEAIRDMGAPN</sequence>
<evidence type="ECO:0000313" key="3">
    <source>
        <dbReference type="Proteomes" id="UP000570514"/>
    </source>
</evidence>
<dbReference type="EMBL" id="JAASRM010000001">
    <property type="protein sequence ID" value="NIK88145.1"/>
    <property type="molecule type" value="Genomic_DNA"/>
</dbReference>
<protein>
    <submittedName>
        <fullName evidence="2">Uncharacterized protein</fullName>
    </submittedName>
</protein>
<comment type="caution">
    <text evidence="2">The sequence shown here is derived from an EMBL/GenBank/DDBJ whole genome shotgun (WGS) entry which is preliminary data.</text>
</comment>
<gene>
    <name evidence="2" type="ORF">FHS83_001463</name>
</gene>